<dbReference type="EMBL" id="LJZQ01000002">
    <property type="protein sequence ID" value="KPQ30322.1"/>
    <property type="molecule type" value="Genomic_DNA"/>
</dbReference>
<name>A0A0N8KL96_9GAMM</name>
<dbReference type="OrthoDB" id="4463721at2"/>
<dbReference type="PATRIC" id="fig|1305731.5.peg.3163"/>
<dbReference type="Gene3D" id="3.30.70.100">
    <property type="match status" value="1"/>
</dbReference>
<gene>
    <name evidence="2" type="ORF">HLUCCX14_01855</name>
</gene>
<dbReference type="Pfam" id="PF03992">
    <property type="entry name" value="ABM"/>
    <property type="match status" value="1"/>
</dbReference>
<dbReference type="STRING" id="1305731.GCA_000934705_01500"/>
<reference evidence="2 3" key="1">
    <citation type="submission" date="2015-09" db="EMBL/GenBank/DDBJ databases">
        <title>Identification and resolution of microdiversity through metagenomic sequencing of parallel consortia.</title>
        <authorList>
            <person name="Nelson W.C."/>
            <person name="Romine M.F."/>
            <person name="Lindemann S.R."/>
        </authorList>
    </citation>
    <scope>NUCLEOTIDE SEQUENCE [LARGE SCALE GENOMIC DNA]</scope>
    <source>
        <strain evidence="2">HL-55</strain>
    </source>
</reference>
<feature type="domain" description="ABM" evidence="1">
    <location>
        <begin position="2"/>
        <end position="91"/>
    </location>
</feature>
<dbReference type="Proteomes" id="UP000050416">
    <property type="component" value="Unassembled WGS sequence"/>
</dbReference>
<protein>
    <recommendedName>
        <fullName evidence="1">ABM domain-containing protein</fullName>
    </recommendedName>
</protein>
<accession>A0A0N8KL96</accession>
<dbReference type="InterPro" id="IPR011008">
    <property type="entry name" value="Dimeric_a/b-barrel"/>
</dbReference>
<dbReference type="InterPro" id="IPR007138">
    <property type="entry name" value="ABM_dom"/>
</dbReference>
<organism evidence="2 3">
    <name type="scientific">Marinobacter excellens HL-55</name>
    <dbReference type="NCBI Taxonomy" id="1305731"/>
    <lineage>
        <taxon>Bacteria</taxon>
        <taxon>Pseudomonadati</taxon>
        <taxon>Pseudomonadota</taxon>
        <taxon>Gammaproteobacteria</taxon>
        <taxon>Pseudomonadales</taxon>
        <taxon>Marinobacteraceae</taxon>
        <taxon>Marinobacter</taxon>
    </lineage>
</organism>
<dbReference type="SUPFAM" id="SSF54909">
    <property type="entry name" value="Dimeric alpha+beta barrel"/>
    <property type="match status" value="1"/>
</dbReference>
<sequence length="97" mass="11413">MIRVLIERHIAESLESAYEERSRKVLQQAVATPGFVSGETLVDSHDSNHRFTLANWRSEADWNRWLQSRERRELMAELIPMMDREEIITVLEQSQMG</sequence>
<dbReference type="AlphaFoldDB" id="A0A0N8KL96"/>
<proteinExistence type="predicted"/>
<evidence type="ECO:0000259" key="1">
    <source>
        <dbReference type="PROSITE" id="PS51725"/>
    </source>
</evidence>
<comment type="caution">
    <text evidence="2">The sequence shown here is derived from an EMBL/GenBank/DDBJ whole genome shotgun (WGS) entry which is preliminary data.</text>
</comment>
<dbReference type="PROSITE" id="PS51725">
    <property type="entry name" value="ABM"/>
    <property type="match status" value="1"/>
</dbReference>
<evidence type="ECO:0000313" key="2">
    <source>
        <dbReference type="EMBL" id="KPQ30322.1"/>
    </source>
</evidence>
<evidence type="ECO:0000313" key="3">
    <source>
        <dbReference type="Proteomes" id="UP000050416"/>
    </source>
</evidence>